<evidence type="ECO:0000313" key="4">
    <source>
        <dbReference type="Proteomes" id="UP000230407"/>
    </source>
</evidence>
<comment type="caution">
    <text evidence="3">The sequence shown here is derived from an EMBL/GenBank/DDBJ whole genome shotgun (WGS) entry which is preliminary data.</text>
</comment>
<keyword evidence="2" id="KW-0732">Signal</keyword>
<protein>
    <submittedName>
        <fullName evidence="3">ATP-binding protein</fullName>
    </submittedName>
</protein>
<dbReference type="AlphaFoldDB" id="A0A2M8LXR4"/>
<name>A0A2M8LXR4_9ACTN</name>
<dbReference type="RefSeq" id="WP_100202698.1">
    <property type="nucleotide sequence ID" value="NZ_PGGW01000057.1"/>
</dbReference>
<evidence type="ECO:0000256" key="2">
    <source>
        <dbReference type="SAM" id="SignalP"/>
    </source>
</evidence>
<evidence type="ECO:0000313" key="3">
    <source>
        <dbReference type="EMBL" id="PJE96714.1"/>
    </source>
</evidence>
<dbReference type="GO" id="GO:0005524">
    <property type="term" value="F:ATP binding"/>
    <property type="evidence" value="ECO:0007669"/>
    <property type="project" value="UniProtKB-KW"/>
</dbReference>
<keyword evidence="4" id="KW-1185">Reference proteome</keyword>
<dbReference type="EMBL" id="PGGW01000057">
    <property type="protein sequence ID" value="PJE96714.1"/>
    <property type="molecule type" value="Genomic_DNA"/>
</dbReference>
<gene>
    <name evidence="3" type="ORF">CUT44_16925</name>
</gene>
<keyword evidence="3" id="KW-0067">ATP-binding</keyword>
<feature type="chain" id="PRO_5014973955" evidence="2">
    <location>
        <begin position="29"/>
        <end position="126"/>
    </location>
</feature>
<sequence>MKQRTMKTLGAAVLGVAVAVAGAGTASAAPALPGVPVVGQLAGTLTKALPALSPAPAPQAAPAPQQEAPRTLPAPAPEQAPQQEAPRTLPAPAPQQAPQQEPVRALVGGKSLQQLTGSLPLAKGLG</sequence>
<reference evidence="3 4" key="1">
    <citation type="submission" date="2017-11" db="EMBL/GenBank/DDBJ databases">
        <title>Streptomyces carmine sp. nov., a novel actinomycete isolated from Sophora alopecuroides in Xinjiang, China.</title>
        <authorList>
            <person name="Wang Y."/>
            <person name="Luo X."/>
            <person name="Wan C."/>
            <person name="Zhang L."/>
        </authorList>
    </citation>
    <scope>NUCLEOTIDE SEQUENCE [LARGE SCALE GENOMIC DNA]</scope>
    <source>
        <strain evidence="3 4">TRM SA0054</strain>
    </source>
</reference>
<evidence type="ECO:0000256" key="1">
    <source>
        <dbReference type="SAM" id="MobiDB-lite"/>
    </source>
</evidence>
<keyword evidence="3" id="KW-0547">Nucleotide-binding</keyword>
<proteinExistence type="predicted"/>
<accession>A0A2M8LXR4</accession>
<feature type="region of interest" description="Disordered" evidence="1">
    <location>
        <begin position="51"/>
        <end position="126"/>
    </location>
</feature>
<dbReference type="Proteomes" id="UP000230407">
    <property type="component" value="Unassembled WGS sequence"/>
</dbReference>
<organism evidence="3 4">
    <name type="scientific">Streptomyces carminius</name>
    <dbReference type="NCBI Taxonomy" id="2665496"/>
    <lineage>
        <taxon>Bacteria</taxon>
        <taxon>Bacillati</taxon>
        <taxon>Actinomycetota</taxon>
        <taxon>Actinomycetes</taxon>
        <taxon>Kitasatosporales</taxon>
        <taxon>Streptomycetaceae</taxon>
        <taxon>Streptomyces</taxon>
    </lineage>
</organism>
<feature type="signal peptide" evidence="2">
    <location>
        <begin position="1"/>
        <end position="28"/>
    </location>
</feature>